<comment type="subcellular location">
    <subcellularLocation>
        <location evidence="1">Cell inner membrane</location>
    </subcellularLocation>
    <subcellularLocation>
        <location evidence="12">Cell membrane</location>
        <topology evidence="12">Single-pass type II membrane protein</topology>
    </subcellularLocation>
</comment>
<feature type="chain" id="PRO_5032450214" description="Cytochrome c-type biogenesis protein CcmE" evidence="15">
    <location>
        <begin position="24"/>
        <end position="168"/>
    </location>
</feature>
<feature type="compositionally biased region" description="Polar residues" evidence="14">
    <location>
        <begin position="152"/>
        <end position="168"/>
    </location>
</feature>
<keyword evidence="2 12" id="KW-1003">Cell membrane</keyword>
<keyword evidence="6 12" id="KW-0201">Cytochrome c-type biogenesis</keyword>
<evidence type="ECO:0000256" key="10">
    <source>
        <dbReference type="ARBA" id="ARBA00023136"/>
    </source>
</evidence>
<evidence type="ECO:0000256" key="6">
    <source>
        <dbReference type="ARBA" id="ARBA00022748"/>
    </source>
</evidence>
<keyword evidence="5 12" id="KW-0479">Metal-binding</keyword>
<evidence type="ECO:0000313" key="16">
    <source>
        <dbReference type="EMBL" id="QJE74956.1"/>
    </source>
</evidence>
<keyword evidence="4 12" id="KW-0812">Transmembrane</keyword>
<dbReference type="GO" id="GO:0046872">
    <property type="term" value="F:metal ion binding"/>
    <property type="evidence" value="ECO:0007669"/>
    <property type="project" value="UniProtKB-KW"/>
</dbReference>
<dbReference type="AlphaFoldDB" id="A0A858RDG2"/>
<evidence type="ECO:0000256" key="12">
    <source>
        <dbReference type="HAMAP-Rule" id="MF_01959"/>
    </source>
</evidence>
<keyword evidence="8 12" id="KW-1133">Transmembrane helix</keyword>
<evidence type="ECO:0000256" key="14">
    <source>
        <dbReference type="SAM" id="MobiDB-lite"/>
    </source>
</evidence>
<keyword evidence="9 12" id="KW-0408">Iron</keyword>
<evidence type="ECO:0000256" key="11">
    <source>
        <dbReference type="ARBA" id="ARBA00056663"/>
    </source>
</evidence>
<comment type="function">
    <text evidence="11 12">Heme chaperone required for the biogenesis of c-type cytochromes. Transiently binds heme delivered by CcmC and transfers the heme to apo-cytochromes in a process facilitated by CcmF and CcmH.</text>
</comment>
<dbReference type="Gene3D" id="2.40.50.140">
    <property type="entry name" value="Nucleic acid-binding proteins"/>
    <property type="match status" value="1"/>
</dbReference>
<feature type="topological domain" description="Cytoplasmic" evidence="12">
    <location>
        <begin position="1"/>
        <end position="7"/>
    </location>
</feature>
<dbReference type="NCBIfam" id="NF009731">
    <property type="entry name" value="PRK13254.1-5"/>
    <property type="match status" value="1"/>
</dbReference>
<dbReference type="PANTHER" id="PTHR34128">
    <property type="entry name" value="CYTOCHROME C-TYPE BIOGENESIS PROTEIN CCME HOMOLOG, MITOCHONDRIAL"/>
    <property type="match status" value="1"/>
</dbReference>
<dbReference type="Proteomes" id="UP000501891">
    <property type="component" value="Chromosome"/>
</dbReference>
<dbReference type="KEGG" id="acru:HHL28_17710"/>
<evidence type="ECO:0000256" key="8">
    <source>
        <dbReference type="ARBA" id="ARBA00022989"/>
    </source>
</evidence>
<evidence type="ECO:0000256" key="1">
    <source>
        <dbReference type="ARBA" id="ARBA00004533"/>
    </source>
</evidence>
<dbReference type="SUPFAM" id="SSF82093">
    <property type="entry name" value="Heme chaperone CcmE"/>
    <property type="match status" value="1"/>
</dbReference>
<dbReference type="InterPro" id="IPR012340">
    <property type="entry name" value="NA-bd_OB-fold"/>
</dbReference>
<keyword evidence="17" id="KW-1185">Reference proteome</keyword>
<proteinExistence type="inferred from homology"/>
<dbReference type="EMBL" id="CP051775">
    <property type="protein sequence ID" value="QJE74956.1"/>
    <property type="molecule type" value="Genomic_DNA"/>
</dbReference>
<dbReference type="NCBIfam" id="NF009729">
    <property type="entry name" value="PRK13254.1-3"/>
    <property type="match status" value="1"/>
</dbReference>
<comment type="similarity">
    <text evidence="12">Belongs to the CcmE/CycJ family.</text>
</comment>
<dbReference type="GO" id="GO:0017004">
    <property type="term" value="P:cytochrome complex assembly"/>
    <property type="evidence" value="ECO:0007669"/>
    <property type="project" value="UniProtKB-KW"/>
</dbReference>
<dbReference type="GO" id="GO:0005886">
    <property type="term" value="C:plasma membrane"/>
    <property type="evidence" value="ECO:0007669"/>
    <property type="project" value="UniProtKB-SubCell"/>
</dbReference>
<evidence type="ECO:0000313" key="17">
    <source>
        <dbReference type="Proteomes" id="UP000501891"/>
    </source>
</evidence>
<gene>
    <name evidence="12 16" type="primary">ccmE</name>
    <name evidence="12" type="synonym">cycJ</name>
    <name evidence="16" type="ORF">HHL28_17710</name>
</gene>
<reference evidence="16" key="1">
    <citation type="submission" date="2020-04" db="EMBL/GenBank/DDBJ databases">
        <title>A desert anoxygenic phototrophic bacterium fixes CO2 using RubisCO under aerobic conditions.</title>
        <authorList>
            <person name="Tang K."/>
        </authorList>
    </citation>
    <scope>NUCLEOTIDE SEQUENCE [LARGE SCALE GENOMIC DNA]</scope>
    <source>
        <strain evidence="16">MIMtkB3</strain>
    </source>
</reference>
<organism evidence="16 17">
    <name type="scientific">Aerophototrophica crusticola</name>
    <dbReference type="NCBI Taxonomy" id="1709002"/>
    <lineage>
        <taxon>Bacteria</taxon>
        <taxon>Pseudomonadati</taxon>
        <taxon>Pseudomonadota</taxon>
        <taxon>Alphaproteobacteria</taxon>
        <taxon>Rhodospirillales</taxon>
        <taxon>Rhodospirillaceae</taxon>
        <taxon>Aerophototrophica</taxon>
    </lineage>
</organism>
<evidence type="ECO:0000256" key="7">
    <source>
        <dbReference type="ARBA" id="ARBA00022968"/>
    </source>
</evidence>
<feature type="topological domain" description="Extracellular" evidence="12">
    <location>
        <begin position="29"/>
        <end position="168"/>
    </location>
</feature>
<dbReference type="NCBIfam" id="NF009727">
    <property type="entry name" value="PRK13254.1-1"/>
    <property type="match status" value="1"/>
</dbReference>
<dbReference type="InterPro" id="IPR036127">
    <property type="entry name" value="CcmE-like_sf"/>
</dbReference>
<dbReference type="InterPro" id="IPR004329">
    <property type="entry name" value="CcmE"/>
</dbReference>
<protein>
    <recommendedName>
        <fullName evidence="12">Cytochrome c-type biogenesis protein CcmE</fullName>
    </recommendedName>
    <alternativeName>
        <fullName evidence="12">Cytochrome c maturation protein E</fullName>
    </alternativeName>
    <alternativeName>
        <fullName evidence="12">Heme chaperone CcmE</fullName>
    </alternativeName>
</protein>
<feature type="region of interest" description="Disordered" evidence="14">
    <location>
        <begin position="145"/>
        <end position="168"/>
    </location>
</feature>
<feature type="signal peptide" evidence="15">
    <location>
        <begin position="1"/>
        <end position="23"/>
    </location>
</feature>
<sequence>MTRKKRRLYVVLLALLGLGTAAALTLSAFEENIVFFYSPSDLGARPPGDRSVRIGGLVAEGSITKQADGMTTVFQVTDMSATVPVRYTGILPDLFREGQGVVAEGRLGPDGVFVAREVLARHDENYMPPEVADALKRAGQFKPEVPGKPVYETSTTGDKVHATTTLKQ</sequence>
<feature type="binding site" description="covalent" evidence="12 13">
    <location>
        <position position="122"/>
    </location>
    <ligand>
        <name>heme</name>
        <dbReference type="ChEBI" id="CHEBI:30413"/>
    </ligand>
</feature>
<dbReference type="GO" id="GO:0017003">
    <property type="term" value="P:protein-heme linkage"/>
    <property type="evidence" value="ECO:0007669"/>
    <property type="project" value="UniProtKB-UniRule"/>
</dbReference>
<keyword evidence="15" id="KW-0732">Signal</keyword>
<evidence type="ECO:0000256" key="4">
    <source>
        <dbReference type="ARBA" id="ARBA00022692"/>
    </source>
</evidence>
<evidence type="ECO:0000256" key="15">
    <source>
        <dbReference type="SAM" id="SignalP"/>
    </source>
</evidence>
<keyword evidence="10 12" id="KW-0472">Membrane</keyword>
<dbReference type="FunFam" id="2.40.50.140:FF:000104">
    <property type="entry name" value="Cytochrome c-type biogenesis protein CcmE"/>
    <property type="match status" value="1"/>
</dbReference>
<evidence type="ECO:0000256" key="5">
    <source>
        <dbReference type="ARBA" id="ARBA00022723"/>
    </source>
</evidence>
<evidence type="ECO:0000256" key="3">
    <source>
        <dbReference type="ARBA" id="ARBA00022617"/>
    </source>
</evidence>
<dbReference type="Pfam" id="PF03100">
    <property type="entry name" value="CcmE"/>
    <property type="match status" value="1"/>
</dbReference>
<dbReference type="GO" id="GO:0020037">
    <property type="term" value="F:heme binding"/>
    <property type="evidence" value="ECO:0007669"/>
    <property type="project" value="InterPro"/>
</dbReference>
<dbReference type="PANTHER" id="PTHR34128:SF2">
    <property type="entry name" value="CYTOCHROME C-TYPE BIOGENESIS PROTEIN CCME HOMOLOG, MITOCHONDRIAL"/>
    <property type="match status" value="1"/>
</dbReference>
<evidence type="ECO:0000256" key="2">
    <source>
        <dbReference type="ARBA" id="ARBA00022475"/>
    </source>
</evidence>
<dbReference type="HAMAP" id="MF_01959">
    <property type="entry name" value="CcmE"/>
    <property type="match status" value="1"/>
</dbReference>
<accession>A0A858RDG2</accession>
<keyword evidence="3 12" id="KW-0349">Heme</keyword>
<name>A0A858RDG2_9PROT</name>
<feature type="binding site" description="axial binding residue" evidence="12 13">
    <location>
        <position position="126"/>
    </location>
    <ligand>
        <name>heme</name>
        <dbReference type="ChEBI" id="CHEBI:30413"/>
    </ligand>
    <ligandPart>
        <name>Fe</name>
        <dbReference type="ChEBI" id="CHEBI:18248"/>
    </ligandPart>
</feature>
<evidence type="ECO:0000256" key="13">
    <source>
        <dbReference type="PIRSR" id="PIRSR604329-50"/>
    </source>
</evidence>
<evidence type="ECO:0000256" key="9">
    <source>
        <dbReference type="ARBA" id="ARBA00023004"/>
    </source>
</evidence>
<keyword evidence="7 12" id="KW-0735">Signal-anchor</keyword>